<dbReference type="AlphaFoldDB" id="A0A1I4XFX3"/>
<keyword evidence="2" id="KW-0560">Oxidoreductase</keyword>
<dbReference type="InterPro" id="IPR036291">
    <property type="entry name" value="NAD(P)-bd_dom_sf"/>
</dbReference>
<dbReference type="NCBIfam" id="NF005559">
    <property type="entry name" value="PRK07231.1"/>
    <property type="match status" value="1"/>
</dbReference>
<keyword evidence="4" id="KW-1185">Reference proteome</keyword>
<dbReference type="PROSITE" id="PS00061">
    <property type="entry name" value="ADH_SHORT"/>
    <property type="match status" value="1"/>
</dbReference>
<dbReference type="GO" id="GO:0048038">
    <property type="term" value="F:quinone binding"/>
    <property type="evidence" value="ECO:0007669"/>
    <property type="project" value="TreeGrafter"/>
</dbReference>
<evidence type="ECO:0000256" key="2">
    <source>
        <dbReference type="ARBA" id="ARBA00023002"/>
    </source>
</evidence>
<evidence type="ECO:0000256" key="1">
    <source>
        <dbReference type="ARBA" id="ARBA00006484"/>
    </source>
</evidence>
<name>A0A1I4XFX3_9GAMM</name>
<reference evidence="4" key="1">
    <citation type="submission" date="2016-10" db="EMBL/GenBank/DDBJ databases">
        <authorList>
            <person name="Varghese N."/>
            <person name="Submissions S."/>
        </authorList>
    </citation>
    <scope>NUCLEOTIDE SEQUENCE [LARGE SCALE GENOMIC DNA]</scope>
    <source>
        <strain evidence="4">CGMCC 1.6775</strain>
    </source>
</reference>
<gene>
    <name evidence="3" type="ORF">SAMN04487961_2543</name>
</gene>
<sequence>MRLKNKVAIITGAATGIGNAIARSYLAEGAKVVIADVKGAEAAASELGDEVAVGVCTDVSDPESTRQMARTALERFGKIDLLVNNAGIFTGLNHAPMESISVEDWDSLYSVNVKGPWLCTSSVSDAMREGGGGKIINIASVIAHIGAPFMLHYVSSKGAVAAMTRAMAREFAATKSGILVNSISPGYTHSENAIANAQQHEQFEGVSASMRAIDRSQVPADIAGVALWLASDEASYVNGQNIIVDGGIYMSL</sequence>
<evidence type="ECO:0000313" key="3">
    <source>
        <dbReference type="EMBL" id="SFN24169.1"/>
    </source>
</evidence>
<dbReference type="Gene3D" id="3.40.50.720">
    <property type="entry name" value="NAD(P)-binding Rossmann-like Domain"/>
    <property type="match status" value="1"/>
</dbReference>
<proteinExistence type="inferred from homology"/>
<dbReference type="PRINTS" id="PR00081">
    <property type="entry name" value="GDHRDH"/>
</dbReference>
<dbReference type="InterPro" id="IPR020904">
    <property type="entry name" value="Sc_DH/Rdtase_CS"/>
</dbReference>
<dbReference type="InterPro" id="IPR002347">
    <property type="entry name" value="SDR_fam"/>
</dbReference>
<dbReference type="GO" id="GO:0006633">
    <property type="term" value="P:fatty acid biosynthetic process"/>
    <property type="evidence" value="ECO:0007669"/>
    <property type="project" value="TreeGrafter"/>
</dbReference>
<dbReference type="Proteomes" id="UP000199339">
    <property type="component" value="Unassembled WGS sequence"/>
</dbReference>
<dbReference type="CDD" id="cd05233">
    <property type="entry name" value="SDR_c"/>
    <property type="match status" value="1"/>
</dbReference>
<dbReference type="OrthoDB" id="9787298at2"/>
<dbReference type="FunFam" id="3.40.50.720:FF:000084">
    <property type="entry name" value="Short-chain dehydrogenase reductase"/>
    <property type="match status" value="1"/>
</dbReference>
<evidence type="ECO:0000313" key="4">
    <source>
        <dbReference type="Proteomes" id="UP000199339"/>
    </source>
</evidence>
<protein>
    <submittedName>
        <fullName evidence="3">p-cumic alcohol dehydrogenase</fullName>
    </submittedName>
</protein>
<dbReference type="PANTHER" id="PTHR42760">
    <property type="entry name" value="SHORT-CHAIN DEHYDROGENASES/REDUCTASES FAMILY MEMBER"/>
    <property type="match status" value="1"/>
</dbReference>
<accession>A0A1I4XFX3</accession>
<dbReference type="EMBL" id="FOUR01000006">
    <property type="protein sequence ID" value="SFN24169.1"/>
    <property type="molecule type" value="Genomic_DNA"/>
</dbReference>
<dbReference type="GO" id="GO:0016616">
    <property type="term" value="F:oxidoreductase activity, acting on the CH-OH group of donors, NAD or NADP as acceptor"/>
    <property type="evidence" value="ECO:0007669"/>
    <property type="project" value="TreeGrafter"/>
</dbReference>
<dbReference type="RefSeq" id="WP_092004091.1">
    <property type="nucleotide sequence ID" value="NZ_FOUR01000006.1"/>
</dbReference>
<dbReference type="SUPFAM" id="SSF51735">
    <property type="entry name" value="NAD(P)-binding Rossmann-fold domains"/>
    <property type="match status" value="1"/>
</dbReference>
<organism evidence="3 4">
    <name type="scientific">Marinobacter pelagius</name>
    <dbReference type="NCBI Taxonomy" id="379482"/>
    <lineage>
        <taxon>Bacteria</taxon>
        <taxon>Pseudomonadati</taxon>
        <taxon>Pseudomonadota</taxon>
        <taxon>Gammaproteobacteria</taxon>
        <taxon>Pseudomonadales</taxon>
        <taxon>Marinobacteraceae</taxon>
        <taxon>Marinobacter</taxon>
    </lineage>
</organism>
<dbReference type="PANTHER" id="PTHR42760:SF133">
    <property type="entry name" value="3-OXOACYL-[ACYL-CARRIER-PROTEIN] REDUCTASE"/>
    <property type="match status" value="1"/>
</dbReference>
<comment type="similarity">
    <text evidence="1">Belongs to the short-chain dehydrogenases/reductases (SDR) family.</text>
</comment>
<dbReference type="PRINTS" id="PR00080">
    <property type="entry name" value="SDRFAMILY"/>
</dbReference>
<dbReference type="Pfam" id="PF13561">
    <property type="entry name" value="adh_short_C2"/>
    <property type="match status" value="1"/>
</dbReference>